<evidence type="ECO:0000256" key="2">
    <source>
        <dbReference type="SAM" id="Phobius"/>
    </source>
</evidence>
<feature type="region of interest" description="Disordered" evidence="1">
    <location>
        <begin position="478"/>
        <end position="517"/>
    </location>
</feature>
<dbReference type="Proteomes" id="UP000554004">
    <property type="component" value="Unassembled WGS sequence"/>
</dbReference>
<accession>A0A847ETT6</accession>
<evidence type="ECO:0000313" key="3">
    <source>
        <dbReference type="EMBL" id="NLE31122.1"/>
    </source>
</evidence>
<proteinExistence type="predicted"/>
<feature type="region of interest" description="Disordered" evidence="1">
    <location>
        <begin position="410"/>
        <end position="429"/>
    </location>
</feature>
<feature type="transmembrane region" description="Helical" evidence="2">
    <location>
        <begin position="12"/>
        <end position="30"/>
    </location>
</feature>
<evidence type="ECO:0000313" key="4">
    <source>
        <dbReference type="Proteomes" id="UP000554004"/>
    </source>
</evidence>
<protein>
    <submittedName>
        <fullName evidence="3">Fibronectin type III domain-containing protein</fullName>
    </submittedName>
</protein>
<keyword evidence="2" id="KW-0472">Membrane</keyword>
<gene>
    <name evidence="3" type="ORF">GX618_02505</name>
</gene>
<feature type="compositionally biased region" description="Acidic residues" evidence="1">
    <location>
        <begin position="485"/>
        <end position="503"/>
    </location>
</feature>
<reference evidence="3 4" key="1">
    <citation type="journal article" date="2020" name="Biotechnol. Biofuels">
        <title>New insights from the biogas microbiome by comprehensive genome-resolved metagenomics of nearly 1600 species originating from multiple anaerobic digesters.</title>
        <authorList>
            <person name="Campanaro S."/>
            <person name="Treu L."/>
            <person name="Rodriguez-R L.M."/>
            <person name="Kovalovszki A."/>
            <person name="Ziels R.M."/>
            <person name="Maus I."/>
            <person name="Zhu X."/>
            <person name="Kougias P.G."/>
            <person name="Basile A."/>
            <person name="Luo G."/>
            <person name="Schluter A."/>
            <person name="Konstantinidis K.T."/>
            <person name="Angelidaki I."/>
        </authorList>
    </citation>
    <scope>NUCLEOTIDE SEQUENCE [LARGE SCALE GENOMIC DNA]</scope>
    <source>
        <strain evidence="3">AS06rmzACSIP_421</strain>
    </source>
</reference>
<dbReference type="EMBL" id="JAAZAL010000094">
    <property type="protein sequence ID" value="NLE31122.1"/>
    <property type="molecule type" value="Genomic_DNA"/>
</dbReference>
<name>A0A847ETT6_9BACT</name>
<dbReference type="AlphaFoldDB" id="A0A847ETT6"/>
<dbReference type="CDD" id="cd00063">
    <property type="entry name" value="FN3"/>
    <property type="match status" value="1"/>
</dbReference>
<keyword evidence="2" id="KW-1133">Transmembrane helix</keyword>
<organism evidence="3 4">
    <name type="scientific">Candidatus Dojkabacteria bacterium</name>
    <dbReference type="NCBI Taxonomy" id="2099670"/>
    <lineage>
        <taxon>Bacteria</taxon>
        <taxon>Candidatus Dojkabacteria</taxon>
    </lineage>
</organism>
<dbReference type="InterPro" id="IPR003961">
    <property type="entry name" value="FN3_dom"/>
</dbReference>
<evidence type="ECO:0000256" key="1">
    <source>
        <dbReference type="SAM" id="MobiDB-lite"/>
    </source>
</evidence>
<comment type="caution">
    <text evidence="3">The sequence shown here is derived from an EMBL/GenBank/DDBJ whole genome shotgun (WGS) entry which is preliminary data.</text>
</comment>
<keyword evidence="2" id="KW-0812">Transmembrane</keyword>
<sequence>MKGKQKREKGKYWLFFVLNIFLLIGIWYEFNSNSHLLKVIAQKPIDIEVVNVSTTDAWIYWKAPKEGLHTLLFKEVSDIGEFEEVNNIGISTDLVDDKRVFYSNIQDLKPDTLYAFQIKSEDKVWDVTDSFRTKEISEEIQLPEVVSGNGDVMSLLLVDMGDEKLMIDTQYHGTYAFDSKGKEYKATRYSTYFSQEELKEKLALILNSPVYGATGANCKVGIDVNTSGFVPSKSKVIDIIDRWVGGCLLGGYPETCYEDVYCKGLSLGVDPAFLITIWAHESGGSNYAYQPIVEDFGIHGLSSVPVANFTKQIEHFINTQAQPSYISSCTWAGPNPTTFSKELIMWGARYWKGQCSSEESLAYGKQYVEGINQVYGWFTNKTLEWPLTRTKDTSTCSYTTAQTNTAYNSCTQKGTQIPNPDPEPPDGKKTVINMEMSTIDKQCLDQDGCWCRYGPDFVSGQDRPMLAPNYKQICTTDYKVIDPDPNPDPEPDPDPDPDPDPEPDPGVTCTGPDNKPGKEDILVGQVCEDVGGCECFKGSIKTENYFKDVSCGIKCTEENPDPEPLPPICCLKDQSVSWITPTQCSGEVLEGVSKYDCSLKEVNIEIKRNVSFYQALKIVNSNEVPINSAKELIEYSEGKILVVGEFLNNEWVKLVKYNNGDISGQDFNLELGKAYLIISAEEFEIPITSISLPFKEIDLTNLLGWNLVPSGYFDGIAQYTTDILTDQDFEYISQVAVWDDELSSFNYTIEDLDVPEGTDEMFGTYHDISTQQGIFVRISQ</sequence>